<keyword evidence="3" id="KW-0614">Plasmid</keyword>
<accession>I2GTU7</accession>
<keyword evidence="4" id="KW-1185">Reference proteome</keyword>
<dbReference type="AlphaFoldDB" id="I2GTU7"/>
<proteinExistence type="predicted"/>
<dbReference type="Proteomes" id="UP000009309">
    <property type="component" value="Plasmid pFLIM01"/>
</dbReference>
<evidence type="ECO:0000313" key="3">
    <source>
        <dbReference type="EMBL" id="CCH57548.1"/>
    </source>
</evidence>
<dbReference type="InterPro" id="IPR046863">
    <property type="entry name" value="MbnP-like_dom"/>
</dbReference>
<evidence type="ECO:0000313" key="4">
    <source>
        <dbReference type="Proteomes" id="UP000009309"/>
    </source>
</evidence>
<protein>
    <recommendedName>
        <fullName evidence="2">Copper-binding protein MbnP-like domain-containing protein</fullName>
    </recommendedName>
</protein>
<dbReference type="Pfam" id="PF20243">
    <property type="entry name" value="MbnP"/>
    <property type="match status" value="1"/>
</dbReference>
<dbReference type="EMBL" id="HE805916">
    <property type="protein sequence ID" value="CCH57548.1"/>
    <property type="molecule type" value="Genomic_DNA"/>
</dbReference>
<evidence type="ECO:0000259" key="2">
    <source>
        <dbReference type="Pfam" id="PF20243"/>
    </source>
</evidence>
<reference evidence="3 4" key="1">
    <citation type="journal article" date="2012" name="J. Bacteriol.">
        <title>Genome Sequence of the Filamentous Bacterium Fibrisoma limi BUZ 3T.</title>
        <authorList>
            <person name="Filippini M."/>
            <person name="Qi W."/>
            <person name="Jaenicke S."/>
            <person name="Goesmann A."/>
            <person name="Smits T.H."/>
            <person name="Bagheri H.C."/>
        </authorList>
    </citation>
    <scope>NUCLEOTIDE SEQUENCE [LARGE SCALE GENOMIC DNA]</scope>
    <source>
        <strain evidence="4">BUZ 3T</strain>
        <plasmid evidence="3 4">pFLIM01</plasmid>
    </source>
</reference>
<sequence>MWLTTCLLPATMSQTSLLLFLLSLPLVAQPSLAQQQVVIQVNHVVGTSHLTRSPATFVTAQQERFTVTRLHYYLSNVRLVKADGSAWVLPPDSSYFLIRAEAPASHQITLPHVPVGEYTGLQFMIGVDSLRNTMPPSQRKGCLDIGGEANGMYWSWNAGYIFFKFEGLSPQAPMDKTSGKHEFTFHVGQFGGMKIPTPNNTRLVSLSFPDQPLRVVPGHHAQVALWADLLKVFDGVHSIRIAEHPNVMMQPVAARIADNYSRMFSLQKPQN</sequence>
<feature type="domain" description="Copper-binding protein MbnP-like" evidence="2">
    <location>
        <begin position="35"/>
        <end position="249"/>
    </location>
</feature>
<gene>
    <name evidence="3" type="ORF">BN8_p06730</name>
</gene>
<geneLocation type="plasmid" evidence="3 4">
    <name>pFLIM01</name>
</geneLocation>
<feature type="signal peptide" evidence="1">
    <location>
        <begin position="1"/>
        <end position="28"/>
    </location>
</feature>
<feature type="chain" id="PRO_5003659872" description="Copper-binding protein MbnP-like domain-containing protein" evidence="1">
    <location>
        <begin position="29"/>
        <end position="271"/>
    </location>
</feature>
<name>I2GTU7_9BACT</name>
<evidence type="ECO:0000256" key="1">
    <source>
        <dbReference type="SAM" id="SignalP"/>
    </source>
</evidence>
<keyword evidence="1" id="KW-0732">Signal</keyword>
<organism evidence="3 4">
    <name type="scientific">Fibrisoma limi BUZ 3</name>
    <dbReference type="NCBI Taxonomy" id="1185876"/>
    <lineage>
        <taxon>Bacteria</taxon>
        <taxon>Pseudomonadati</taxon>
        <taxon>Bacteroidota</taxon>
        <taxon>Cytophagia</taxon>
        <taxon>Cytophagales</taxon>
        <taxon>Spirosomataceae</taxon>
        <taxon>Fibrisoma</taxon>
    </lineage>
</organism>